<dbReference type="SUPFAM" id="SSF88659">
    <property type="entry name" value="Sigma3 and sigma4 domains of RNA polymerase sigma factors"/>
    <property type="match status" value="2"/>
</dbReference>
<dbReference type="InterPro" id="IPR013325">
    <property type="entry name" value="RNA_pol_sigma_r2"/>
</dbReference>
<evidence type="ECO:0000256" key="4">
    <source>
        <dbReference type="ARBA" id="ARBA00023163"/>
    </source>
</evidence>
<dbReference type="InterPro" id="IPR007630">
    <property type="entry name" value="RNA_pol_sigma70_r4"/>
</dbReference>
<dbReference type="InterPro" id="IPR013324">
    <property type="entry name" value="RNA_pol_sigma_r3/r4-like"/>
</dbReference>
<dbReference type="Gene3D" id="1.20.120.1810">
    <property type="match status" value="1"/>
</dbReference>
<dbReference type="EMBL" id="BSFP01000005">
    <property type="protein sequence ID" value="GLK99879.1"/>
    <property type="molecule type" value="Genomic_DNA"/>
</dbReference>
<dbReference type="PANTHER" id="PTHR30385:SF4">
    <property type="entry name" value="RNA POLYMERASE SIGMA-E FACTOR"/>
    <property type="match status" value="1"/>
</dbReference>
<dbReference type="Gene3D" id="1.20.140.160">
    <property type="match status" value="1"/>
</dbReference>
<dbReference type="GO" id="GO:0006352">
    <property type="term" value="P:DNA-templated transcription initiation"/>
    <property type="evidence" value="ECO:0007669"/>
    <property type="project" value="InterPro"/>
</dbReference>
<keyword evidence="8" id="KW-1185">Reference proteome</keyword>
<keyword evidence="4" id="KW-0804">Transcription</keyword>
<dbReference type="AlphaFoldDB" id="A0A9W6KFS1"/>
<dbReference type="PRINTS" id="PR00046">
    <property type="entry name" value="SIGMA70FCT"/>
</dbReference>
<keyword evidence="1" id="KW-0805">Transcription regulation</keyword>
<dbReference type="Pfam" id="PF04542">
    <property type="entry name" value="Sigma70_r2"/>
    <property type="match status" value="1"/>
</dbReference>
<proteinExistence type="predicted"/>
<dbReference type="NCBIfam" id="TIGR02937">
    <property type="entry name" value="sigma70-ECF"/>
    <property type="match status" value="1"/>
</dbReference>
<comment type="caution">
    <text evidence="7">The sequence shown here is derived from an EMBL/GenBank/DDBJ whole genome shotgun (WGS) entry which is preliminary data.</text>
</comment>
<evidence type="ECO:0000313" key="7">
    <source>
        <dbReference type="EMBL" id="GLK99879.1"/>
    </source>
</evidence>
<evidence type="ECO:0000259" key="6">
    <source>
        <dbReference type="Pfam" id="PF04545"/>
    </source>
</evidence>
<dbReference type="InterPro" id="IPR007627">
    <property type="entry name" value="RNA_pol_sigma70_r2"/>
</dbReference>
<dbReference type="RefSeq" id="WP_261959773.1">
    <property type="nucleotide sequence ID" value="NZ_BAAAXA010000001.1"/>
</dbReference>
<organism evidence="7 8">
    <name type="scientific">Dactylosporangium matsuzakiense</name>
    <dbReference type="NCBI Taxonomy" id="53360"/>
    <lineage>
        <taxon>Bacteria</taxon>
        <taxon>Bacillati</taxon>
        <taxon>Actinomycetota</taxon>
        <taxon>Actinomycetes</taxon>
        <taxon>Micromonosporales</taxon>
        <taxon>Micromonosporaceae</taxon>
        <taxon>Dactylosporangium</taxon>
    </lineage>
</organism>
<dbReference type="SUPFAM" id="SSF88946">
    <property type="entry name" value="Sigma2 domain of RNA polymerase sigma factors"/>
    <property type="match status" value="1"/>
</dbReference>
<accession>A0A9W6KFS1</accession>
<feature type="domain" description="RNA polymerase sigma-70 region 2" evidence="5">
    <location>
        <begin position="2"/>
        <end position="70"/>
    </location>
</feature>
<keyword evidence="3" id="KW-0238">DNA-binding</keyword>
<keyword evidence="2" id="KW-0731">Sigma factor</keyword>
<evidence type="ECO:0000256" key="2">
    <source>
        <dbReference type="ARBA" id="ARBA00023082"/>
    </source>
</evidence>
<name>A0A9W6KFS1_9ACTN</name>
<protein>
    <submittedName>
        <fullName evidence="7">RNA polymerase sigma factor</fullName>
    </submittedName>
</protein>
<evidence type="ECO:0000313" key="8">
    <source>
        <dbReference type="Proteomes" id="UP001143480"/>
    </source>
</evidence>
<dbReference type="Proteomes" id="UP001143480">
    <property type="component" value="Unassembled WGS sequence"/>
</dbReference>
<dbReference type="PANTHER" id="PTHR30385">
    <property type="entry name" value="SIGMA FACTOR F FLAGELLAR"/>
    <property type="match status" value="1"/>
</dbReference>
<sequence length="236" mass="25828">MLVEKHLPQADAIAARYRYDVRHQDIRQAAALGLVEAAARFDASRGVPFSAYAATTVAGTLKHYIRDNRWMLRAPRRASELLVTMAASQEDLRHRLHREPTNGETAAAIGCTSAEVADAARLAFEQQALSIDAPADDTRSGGATLADLLSDGSDPATAIVDHESLLAELRTLPERELQVVTMRFYGNLAQREIGERIGCSQMHVSRLLARALRRLRTALSGPARCEPPEPTNQPRA</sequence>
<reference evidence="7" key="1">
    <citation type="journal article" date="2014" name="Int. J. Syst. Evol. Microbiol.">
        <title>Complete genome sequence of Corynebacterium casei LMG S-19264T (=DSM 44701T), isolated from a smear-ripened cheese.</title>
        <authorList>
            <consortium name="US DOE Joint Genome Institute (JGI-PGF)"/>
            <person name="Walter F."/>
            <person name="Albersmeier A."/>
            <person name="Kalinowski J."/>
            <person name="Ruckert C."/>
        </authorList>
    </citation>
    <scope>NUCLEOTIDE SEQUENCE</scope>
    <source>
        <strain evidence="7">VKM Ac-1321</strain>
    </source>
</reference>
<evidence type="ECO:0000259" key="5">
    <source>
        <dbReference type="Pfam" id="PF04542"/>
    </source>
</evidence>
<gene>
    <name evidence="7" type="ORF">GCM10017581_016200</name>
</gene>
<reference evidence="7" key="2">
    <citation type="submission" date="2023-01" db="EMBL/GenBank/DDBJ databases">
        <authorList>
            <person name="Sun Q."/>
            <person name="Evtushenko L."/>
        </authorList>
    </citation>
    <scope>NUCLEOTIDE SEQUENCE</scope>
    <source>
        <strain evidence="7">VKM Ac-1321</strain>
    </source>
</reference>
<evidence type="ECO:0000256" key="3">
    <source>
        <dbReference type="ARBA" id="ARBA00023125"/>
    </source>
</evidence>
<feature type="domain" description="RNA polymerase sigma-70 region 4" evidence="6">
    <location>
        <begin position="169"/>
        <end position="216"/>
    </location>
</feature>
<dbReference type="GO" id="GO:0016987">
    <property type="term" value="F:sigma factor activity"/>
    <property type="evidence" value="ECO:0007669"/>
    <property type="project" value="UniProtKB-KW"/>
</dbReference>
<dbReference type="InterPro" id="IPR000943">
    <property type="entry name" value="RNA_pol_sigma70"/>
</dbReference>
<dbReference type="GO" id="GO:0003677">
    <property type="term" value="F:DNA binding"/>
    <property type="evidence" value="ECO:0007669"/>
    <property type="project" value="UniProtKB-KW"/>
</dbReference>
<dbReference type="InterPro" id="IPR014284">
    <property type="entry name" value="RNA_pol_sigma-70_dom"/>
</dbReference>
<evidence type="ECO:0000256" key="1">
    <source>
        <dbReference type="ARBA" id="ARBA00023015"/>
    </source>
</evidence>
<dbReference type="Pfam" id="PF04545">
    <property type="entry name" value="Sigma70_r4"/>
    <property type="match status" value="1"/>
</dbReference>